<dbReference type="PIRSF" id="PIRSF032131">
    <property type="entry name" value="UCP032131"/>
    <property type="match status" value="1"/>
</dbReference>
<protein>
    <recommendedName>
        <fullName evidence="2">DUF1178 family protein</fullName>
    </recommendedName>
</protein>
<dbReference type="InterPro" id="IPR009562">
    <property type="entry name" value="DUF1178"/>
</dbReference>
<dbReference type="Pfam" id="PF06676">
    <property type="entry name" value="DUF1178"/>
    <property type="match status" value="1"/>
</dbReference>
<evidence type="ECO:0008006" key="2">
    <source>
        <dbReference type="Google" id="ProtNLM"/>
    </source>
</evidence>
<name>E7CA70_9PROT</name>
<reference evidence="1" key="1">
    <citation type="submission" date="2010-01" db="EMBL/GenBank/DDBJ databases">
        <title>Genome fragments of uncultured bacteria from the North Pacific Subtropical Gyre.</title>
        <authorList>
            <person name="Pham V.D."/>
            <person name="DeLong E.F."/>
        </authorList>
    </citation>
    <scope>NUCLEOTIDE SEQUENCE</scope>
</reference>
<accession>E7CA70</accession>
<evidence type="ECO:0000313" key="1">
    <source>
        <dbReference type="EMBL" id="ADH43054.1"/>
    </source>
</evidence>
<sequence>MIKYLLKCKDCEQEFESWFSTSDEYDRLLKLKLLNCQSCESINVEKSLMSPNLLNTKKKENLTEIKKYKEVRKKLYDYKKFVKDNFEYVGENFTFKARSIHYDKKKPKKGIYGSASLKDIQELKEEGIDTDIIPWIDEDKN</sequence>
<dbReference type="EMBL" id="GU574705">
    <property type="protein sequence ID" value="ADH43054.1"/>
    <property type="molecule type" value="Genomic_DNA"/>
</dbReference>
<proteinExistence type="predicted"/>
<dbReference type="AlphaFoldDB" id="E7CA70"/>
<organism evidence="1">
    <name type="scientific">uncultured SAR11 cluster alpha proteobacterium H17925_48B19</name>
    <dbReference type="NCBI Taxonomy" id="715039"/>
    <lineage>
        <taxon>Bacteria</taxon>
        <taxon>Pseudomonadati</taxon>
        <taxon>Pseudomonadota</taxon>
        <taxon>Alphaproteobacteria</taxon>
        <taxon>Candidatus Pelagibacterales</taxon>
        <taxon>environmental samples</taxon>
    </lineage>
</organism>